<feature type="compositionally biased region" description="Basic and acidic residues" evidence="1">
    <location>
        <begin position="28"/>
        <end position="50"/>
    </location>
</feature>
<proteinExistence type="predicted"/>
<accession>A0A9X3IW42</accession>
<dbReference type="Proteomes" id="UP001150924">
    <property type="component" value="Unassembled WGS sequence"/>
</dbReference>
<evidence type="ECO:0000313" key="3">
    <source>
        <dbReference type="Proteomes" id="UP001150924"/>
    </source>
</evidence>
<reference evidence="2" key="1">
    <citation type="submission" date="2022-11" db="EMBL/GenBank/DDBJ databases">
        <title>Minimal conservation of predation-associated metabolite biosynthetic gene clusters underscores biosynthetic potential of Myxococcota including descriptions for ten novel species: Archangium lansinium sp. nov., Myxococcus landrumus sp. nov., Nannocystis bai.</title>
        <authorList>
            <person name="Ahearne A."/>
            <person name="Stevens C."/>
            <person name="Phillips K."/>
        </authorList>
    </citation>
    <scope>NUCLEOTIDE SEQUENCE</scope>
    <source>
        <strain evidence="2">Na p29</strain>
    </source>
</reference>
<dbReference type="AlphaFoldDB" id="A0A9X3IW42"/>
<keyword evidence="3" id="KW-1185">Reference proteome</keyword>
<name>A0A9X3IW42_9BACT</name>
<protein>
    <submittedName>
        <fullName evidence="2">Uncharacterized protein</fullName>
    </submittedName>
</protein>
<feature type="region of interest" description="Disordered" evidence="1">
    <location>
        <begin position="28"/>
        <end position="82"/>
    </location>
</feature>
<comment type="caution">
    <text evidence="2">The sequence shown here is derived from an EMBL/GenBank/DDBJ whole genome shotgun (WGS) entry which is preliminary data.</text>
</comment>
<evidence type="ECO:0000256" key="1">
    <source>
        <dbReference type="SAM" id="MobiDB-lite"/>
    </source>
</evidence>
<sequence length="500" mass="54681">MRRRHAGPRLGAVLAHLQLEAAEHRAGGVGRDLDAEQRGDPRQAQRDGRLLRPFAGRVGPGRAAAAGQLEQQPERAQGRPLEPDPVVDAALEAVARVGGVAVATGGRADPRRREPGRLEQQVVRARVHHRLRAAHHAGEGLRRAGVGDHQVVGRQQLLRAVERGHRLVALGPADHHPALGQAIAVERVQRLAALHQHEVGHVDDVADRPQADAVQADPHPQRRWLNGHALEDIPEIAPAQLRRRDRHQPRGVRRLGPVDVRRPQRQPELGADVAGHADVPERVGTVRRHAQLEDRVDDPGHAVDQAVARAPVLRQHEDPAVVGADLELGLGADHALRRHAAQLAGRDRQAAREDRADRRERHLAAERREVAGAAHDLDDTCPIEQLDDRQLVGLRVRRLAADLADHDRAHALAHGVDGLDLEAQAGEQAGVSRGLALGRPGRERRFERALGEHFTEPLVRDLHGNCSRNRTSPSNMCRRCGTACCDIVMRSTPKPNAQPV</sequence>
<evidence type="ECO:0000313" key="2">
    <source>
        <dbReference type="EMBL" id="MCY1006056.1"/>
    </source>
</evidence>
<feature type="compositionally biased region" description="Low complexity" evidence="1">
    <location>
        <begin position="55"/>
        <end position="67"/>
    </location>
</feature>
<feature type="region of interest" description="Disordered" evidence="1">
    <location>
        <begin position="240"/>
        <end position="280"/>
    </location>
</feature>
<organism evidence="2 3">
    <name type="scientific">Nannocystis pusilla</name>
    <dbReference type="NCBI Taxonomy" id="889268"/>
    <lineage>
        <taxon>Bacteria</taxon>
        <taxon>Pseudomonadati</taxon>
        <taxon>Myxococcota</taxon>
        <taxon>Polyangia</taxon>
        <taxon>Nannocystales</taxon>
        <taxon>Nannocystaceae</taxon>
        <taxon>Nannocystis</taxon>
    </lineage>
</organism>
<feature type="compositionally biased region" description="Basic residues" evidence="1">
    <location>
        <begin position="241"/>
        <end position="253"/>
    </location>
</feature>
<gene>
    <name evidence="2" type="ORF">OV079_10885</name>
</gene>
<dbReference type="EMBL" id="JAPNKE010000002">
    <property type="protein sequence ID" value="MCY1006056.1"/>
    <property type="molecule type" value="Genomic_DNA"/>
</dbReference>